<evidence type="ECO:0000313" key="3">
    <source>
        <dbReference type="Proteomes" id="UP000244755"/>
    </source>
</evidence>
<accession>A0A2R4WML5</accession>
<organism evidence="2 3">
    <name type="scientific">Methylobacterium currus</name>
    <dbReference type="NCBI Taxonomy" id="2051553"/>
    <lineage>
        <taxon>Bacteria</taxon>
        <taxon>Pseudomonadati</taxon>
        <taxon>Pseudomonadota</taxon>
        <taxon>Alphaproteobacteria</taxon>
        <taxon>Hyphomicrobiales</taxon>
        <taxon>Methylobacteriaceae</taxon>
        <taxon>Methylobacterium</taxon>
    </lineage>
</organism>
<dbReference type="RefSeq" id="WP_099954574.1">
    <property type="nucleotide sequence ID" value="NZ_CP028843.1"/>
</dbReference>
<dbReference type="KEGG" id="mee:DA075_19220"/>
<gene>
    <name evidence="2" type="ORF">DA075_19220</name>
</gene>
<feature type="region of interest" description="Disordered" evidence="1">
    <location>
        <begin position="97"/>
        <end position="125"/>
    </location>
</feature>
<reference evidence="2 3" key="1">
    <citation type="submission" date="2018-04" db="EMBL/GenBank/DDBJ databases">
        <title>Methylobacterium sp. PR1016A genome.</title>
        <authorList>
            <person name="Park W."/>
        </authorList>
    </citation>
    <scope>NUCLEOTIDE SEQUENCE [LARGE SCALE GENOMIC DNA]</scope>
    <source>
        <strain evidence="2 3">PR1016A</strain>
    </source>
</reference>
<evidence type="ECO:0000256" key="1">
    <source>
        <dbReference type="SAM" id="MobiDB-lite"/>
    </source>
</evidence>
<dbReference type="EMBL" id="CP028843">
    <property type="protein sequence ID" value="AWB22774.1"/>
    <property type="molecule type" value="Genomic_DNA"/>
</dbReference>
<sequence>MTRLELRDDIGGQIAGRHGGFAARLAGRYAFSRASASAAAMTLHAAGPSSLILHLRSTLSAAPRFNLSLTVAAVLREVARPAAETRPPARIAAPVAAIRERATPPRASEAPRRPLLPRSNAPRTPPVAREMRLSTVRETVFRTRAIGAPEPGGHPAGPPDARAVRRYAPAASRRREFAVAALPRAMARPDARPLAAAIGRLEAAVDKLAGGARQEVLRSSAESVAPMPPIDPRRIADEVLRTLDHRVVAMRERMGRR</sequence>
<protein>
    <submittedName>
        <fullName evidence="2">Uncharacterized protein</fullName>
    </submittedName>
</protein>
<proteinExistence type="predicted"/>
<keyword evidence="3" id="KW-1185">Reference proteome</keyword>
<dbReference type="Proteomes" id="UP000244755">
    <property type="component" value="Chromosome 1"/>
</dbReference>
<name>A0A2R4WML5_9HYPH</name>
<evidence type="ECO:0000313" key="2">
    <source>
        <dbReference type="EMBL" id="AWB22774.1"/>
    </source>
</evidence>
<dbReference type="AlphaFoldDB" id="A0A2R4WML5"/>